<gene>
    <name evidence="1" type="ORF">mRhiFer1_009048</name>
</gene>
<evidence type="ECO:0000313" key="1">
    <source>
        <dbReference type="EMBL" id="KAF6293144.1"/>
    </source>
</evidence>
<reference evidence="1 2" key="1">
    <citation type="journal article" date="2020" name="Nature">
        <title>Six reference-quality genomes reveal evolution of bat adaptations.</title>
        <authorList>
            <person name="Jebb D."/>
            <person name="Huang Z."/>
            <person name="Pippel M."/>
            <person name="Hughes G.M."/>
            <person name="Lavrichenko K."/>
            <person name="Devanna P."/>
            <person name="Winkler S."/>
            <person name="Jermiin L.S."/>
            <person name="Skirmuntt E.C."/>
            <person name="Katzourakis A."/>
            <person name="Burkitt-Gray L."/>
            <person name="Ray D.A."/>
            <person name="Sullivan K.A.M."/>
            <person name="Roscito J.G."/>
            <person name="Kirilenko B.M."/>
            <person name="Davalos L.M."/>
            <person name="Corthals A.P."/>
            <person name="Power M.L."/>
            <person name="Jones G."/>
            <person name="Ransome R.D."/>
            <person name="Dechmann D.K.N."/>
            <person name="Locatelli A.G."/>
            <person name="Puechmaille S.J."/>
            <person name="Fedrigo O."/>
            <person name="Jarvis E.D."/>
            <person name="Hiller M."/>
            <person name="Vernes S.C."/>
            <person name="Myers E.W."/>
            <person name="Teeling E.C."/>
        </authorList>
    </citation>
    <scope>NUCLEOTIDE SEQUENCE [LARGE SCALE GENOMIC DNA]</scope>
    <source>
        <strain evidence="1">MRhiFer1</strain>
        <tissue evidence="1">Lung</tissue>
    </source>
</reference>
<name>A0A7J7SXR2_RHIFE</name>
<dbReference type="AlphaFoldDB" id="A0A7J7SXR2"/>
<accession>A0A7J7SXR2</accession>
<organism evidence="1 2">
    <name type="scientific">Rhinolophus ferrumequinum</name>
    <name type="common">Greater horseshoe bat</name>
    <dbReference type="NCBI Taxonomy" id="59479"/>
    <lineage>
        <taxon>Eukaryota</taxon>
        <taxon>Metazoa</taxon>
        <taxon>Chordata</taxon>
        <taxon>Craniata</taxon>
        <taxon>Vertebrata</taxon>
        <taxon>Euteleostomi</taxon>
        <taxon>Mammalia</taxon>
        <taxon>Eutheria</taxon>
        <taxon>Laurasiatheria</taxon>
        <taxon>Chiroptera</taxon>
        <taxon>Yinpterochiroptera</taxon>
        <taxon>Rhinolophoidea</taxon>
        <taxon>Rhinolophidae</taxon>
        <taxon>Rhinolophinae</taxon>
        <taxon>Rhinolophus</taxon>
    </lineage>
</organism>
<sequence>MMHLGENLLHPTVLSFQHFPAGAAVLPLSCFIKCGLHVMTQGGEEHPAHMAGCTLHLLWQWLSQNMQGPLHAGWRAIHVLPPLLAGPTSENSGYRVPHTVWGPHALLPRVRLHSYLTGILLAMPDV</sequence>
<protein>
    <submittedName>
        <fullName evidence="1">Uncharacterized protein</fullName>
    </submittedName>
</protein>
<dbReference type="Proteomes" id="UP000585614">
    <property type="component" value="Unassembled WGS sequence"/>
</dbReference>
<dbReference type="EMBL" id="JACAGC010000021">
    <property type="protein sequence ID" value="KAF6293144.1"/>
    <property type="molecule type" value="Genomic_DNA"/>
</dbReference>
<evidence type="ECO:0000313" key="2">
    <source>
        <dbReference type="Proteomes" id="UP000585614"/>
    </source>
</evidence>
<comment type="caution">
    <text evidence="1">The sequence shown here is derived from an EMBL/GenBank/DDBJ whole genome shotgun (WGS) entry which is preliminary data.</text>
</comment>
<proteinExistence type="predicted"/>